<dbReference type="EMBL" id="JABMJE010000025">
    <property type="protein sequence ID" value="NQS77677.1"/>
    <property type="molecule type" value="Genomic_DNA"/>
</dbReference>
<accession>A0A8T7H1H8</accession>
<sequence length="47" mass="5268">MPSFTLPVFRHSDDEQEEQGAPDLVVLVSPYETGARAVLVPRRRGDE</sequence>
<evidence type="ECO:0000313" key="2">
    <source>
        <dbReference type="EMBL" id="NQS77677.1"/>
    </source>
</evidence>
<name>A0A8T7H1H8_9EURY</name>
<dbReference type="AlphaFoldDB" id="A0A8T7H1H8"/>
<protein>
    <submittedName>
        <fullName evidence="2">Uncharacterized protein</fullName>
    </submittedName>
</protein>
<reference evidence="2" key="1">
    <citation type="submission" date="2020-05" db="EMBL/GenBank/DDBJ databases">
        <title>The first insight into the ecology of ammonia-tolerant syntrophic propionate oxidizing bacteria.</title>
        <authorList>
            <person name="Singh A."/>
            <person name="Schnurer A."/>
            <person name="Westerholm M."/>
        </authorList>
    </citation>
    <scope>NUCLEOTIDE SEQUENCE</scope>
    <source>
        <strain evidence="2">MAG54</strain>
    </source>
</reference>
<evidence type="ECO:0000313" key="3">
    <source>
        <dbReference type="Proteomes" id="UP000737555"/>
    </source>
</evidence>
<organism evidence="2 3">
    <name type="scientific">Methanoculleus bourgensis</name>
    <dbReference type="NCBI Taxonomy" id="83986"/>
    <lineage>
        <taxon>Archaea</taxon>
        <taxon>Methanobacteriati</taxon>
        <taxon>Methanobacteriota</taxon>
        <taxon>Stenosarchaea group</taxon>
        <taxon>Methanomicrobia</taxon>
        <taxon>Methanomicrobiales</taxon>
        <taxon>Methanomicrobiaceae</taxon>
        <taxon>Methanoculleus</taxon>
    </lineage>
</organism>
<gene>
    <name evidence="2" type="ORF">HQQ74_02985</name>
</gene>
<evidence type="ECO:0000256" key="1">
    <source>
        <dbReference type="SAM" id="MobiDB-lite"/>
    </source>
</evidence>
<feature type="region of interest" description="Disordered" evidence="1">
    <location>
        <begin position="1"/>
        <end position="20"/>
    </location>
</feature>
<dbReference type="Proteomes" id="UP000737555">
    <property type="component" value="Unassembled WGS sequence"/>
</dbReference>
<proteinExistence type="predicted"/>
<comment type="caution">
    <text evidence="2">The sequence shown here is derived from an EMBL/GenBank/DDBJ whole genome shotgun (WGS) entry which is preliminary data.</text>
</comment>